<keyword evidence="3" id="KW-1185">Reference proteome</keyword>
<dbReference type="AlphaFoldDB" id="A0AAV7E3Q0"/>
<evidence type="ECO:0000313" key="2">
    <source>
        <dbReference type="EMBL" id="KAG9443468.1"/>
    </source>
</evidence>
<name>A0AAV7E3Q0_ARIFI</name>
<protein>
    <submittedName>
        <fullName evidence="2">Uncharacterized protein</fullName>
    </submittedName>
</protein>
<dbReference type="EMBL" id="JAINDJ010000006">
    <property type="protein sequence ID" value="KAG9443468.1"/>
    <property type="molecule type" value="Genomic_DNA"/>
</dbReference>
<comment type="caution">
    <text evidence="2">The sequence shown here is derived from an EMBL/GenBank/DDBJ whole genome shotgun (WGS) entry which is preliminary data.</text>
</comment>
<reference evidence="2 3" key="1">
    <citation type="submission" date="2021-07" db="EMBL/GenBank/DDBJ databases">
        <title>The Aristolochia fimbriata genome: insights into angiosperm evolution, floral development and chemical biosynthesis.</title>
        <authorList>
            <person name="Jiao Y."/>
        </authorList>
    </citation>
    <scope>NUCLEOTIDE SEQUENCE [LARGE SCALE GENOMIC DNA]</scope>
    <source>
        <strain evidence="2">IBCAS-2021</strain>
        <tissue evidence="2">Leaf</tissue>
    </source>
</reference>
<evidence type="ECO:0000313" key="3">
    <source>
        <dbReference type="Proteomes" id="UP000825729"/>
    </source>
</evidence>
<evidence type="ECO:0000256" key="1">
    <source>
        <dbReference type="SAM" id="MobiDB-lite"/>
    </source>
</evidence>
<dbReference type="Proteomes" id="UP000825729">
    <property type="component" value="Unassembled WGS sequence"/>
</dbReference>
<accession>A0AAV7E3Q0</accession>
<sequence length="69" mass="7518">MKDDRTALRCSTKDDEEGGRTVKIAKPSIPGNGDKDLNMHMLKNCTETPLQSAVVSTALKSIKLNNRAC</sequence>
<feature type="compositionally biased region" description="Basic and acidic residues" evidence="1">
    <location>
        <begin position="1"/>
        <end position="13"/>
    </location>
</feature>
<gene>
    <name evidence="2" type="ORF">H6P81_014808</name>
</gene>
<organism evidence="2 3">
    <name type="scientific">Aristolochia fimbriata</name>
    <name type="common">White veined hardy Dutchman's pipe vine</name>
    <dbReference type="NCBI Taxonomy" id="158543"/>
    <lineage>
        <taxon>Eukaryota</taxon>
        <taxon>Viridiplantae</taxon>
        <taxon>Streptophyta</taxon>
        <taxon>Embryophyta</taxon>
        <taxon>Tracheophyta</taxon>
        <taxon>Spermatophyta</taxon>
        <taxon>Magnoliopsida</taxon>
        <taxon>Magnoliidae</taxon>
        <taxon>Piperales</taxon>
        <taxon>Aristolochiaceae</taxon>
        <taxon>Aristolochia</taxon>
    </lineage>
</organism>
<feature type="region of interest" description="Disordered" evidence="1">
    <location>
        <begin position="1"/>
        <end position="34"/>
    </location>
</feature>
<proteinExistence type="predicted"/>